<keyword evidence="2" id="KW-1185">Reference proteome</keyword>
<gene>
    <name evidence="1" type="ORF">J4E00_13950</name>
</gene>
<evidence type="ECO:0000313" key="1">
    <source>
        <dbReference type="EMBL" id="MBO2010162.1"/>
    </source>
</evidence>
<evidence type="ECO:0000313" key="2">
    <source>
        <dbReference type="Proteomes" id="UP000664369"/>
    </source>
</evidence>
<accession>A0ABS3QG67</accession>
<comment type="caution">
    <text evidence="1">The sequence shown here is derived from an EMBL/GenBank/DDBJ whole genome shotgun (WGS) entry which is preliminary data.</text>
</comment>
<dbReference type="RefSeq" id="WP_208175789.1">
    <property type="nucleotide sequence ID" value="NZ_JAGETZ010000005.1"/>
</dbReference>
<reference evidence="1 2" key="1">
    <citation type="submission" date="2021-03" db="EMBL/GenBank/DDBJ databases">
        <authorList>
            <person name="Kim M.K."/>
        </authorList>
    </citation>
    <scope>NUCLEOTIDE SEQUENCE [LARGE SCALE GENOMIC DNA]</scope>
    <source>
        <strain evidence="1 2">BT442</strain>
    </source>
</reference>
<protein>
    <submittedName>
        <fullName evidence="1">Uncharacterized protein</fullName>
    </submittedName>
</protein>
<dbReference type="EMBL" id="JAGETZ010000005">
    <property type="protein sequence ID" value="MBO2010162.1"/>
    <property type="molecule type" value="Genomic_DNA"/>
</dbReference>
<sequence>MNNEDLSSRELRDFVEKHDLRDSYSVVHFNSNVTITTAIADNKVMNRNVDVMITFNDYNSMGQVKLMQSDLDPYLYPTVFDAKWQKMEHVDGEYLLISDTHKQNAKIGKYSVKITPLKKLRD</sequence>
<dbReference type="Proteomes" id="UP000664369">
    <property type="component" value="Unassembled WGS sequence"/>
</dbReference>
<organism evidence="1 2">
    <name type="scientific">Hymenobacter negativus</name>
    <dbReference type="NCBI Taxonomy" id="2795026"/>
    <lineage>
        <taxon>Bacteria</taxon>
        <taxon>Pseudomonadati</taxon>
        <taxon>Bacteroidota</taxon>
        <taxon>Cytophagia</taxon>
        <taxon>Cytophagales</taxon>
        <taxon>Hymenobacteraceae</taxon>
        <taxon>Hymenobacter</taxon>
    </lineage>
</organism>
<proteinExistence type="predicted"/>
<name>A0ABS3QG67_9BACT</name>